<dbReference type="PANTHER" id="PTHR47623:SF1">
    <property type="entry name" value="OS09G0287300 PROTEIN"/>
    <property type="match status" value="1"/>
</dbReference>
<organism evidence="1 2">
    <name type="scientific">Albimonas donghaensis</name>
    <dbReference type="NCBI Taxonomy" id="356660"/>
    <lineage>
        <taxon>Bacteria</taxon>
        <taxon>Pseudomonadati</taxon>
        <taxon>Pseudomonadota</taxon>
        <taxon>Alphaproteobacteria</taxon>
        <taxon>Rhodobacterales</taxon>
        <taxon>Paracoccaceae</taxon>
        <taxon>Albimonas</taxon>
    </lineage>
</organism>
<accession>A0A1H2VXA9</accession>
<evidence type="ECO:0000313" key="1">
    <source>
        <dbReference type="EMBL" id="SDW72594.1"/>
    </source>
</evidence>
<dbReference type="PANTHER" id="PTHR47623">
    <property type="entry name" value="OS09G0287300 PROTEIN"/>
    <property type="match status" value="1"/>
</dbReference>
<dbReference type="SUPFAM" id="SSF53254">
    <property type="entry name" value="Phosphoglycerate mutase-like"/>
    <property type="match status" value="1"/>
</dbReference>
<dbReference type="Gene3D" id="3.40.50.1240">
    <property type="entry name" value="Phosphoglycerate mutase-like"/>
    <property type="match status" value="1"/>
</dbReference>
<sequence length="174" mass="18262">MLRLVLMRHAKSDWGDPSLNDHDRPLNARGRAAAPRMGAWLEKAGAFPDAAFLSSALRVQETWAGLVEGAGRAAAPPPAQTERALYLAGPGTILEILRGAPAAARTVLMLGHEPGTPAMLARMQDGPPPEALAGAFARYPTAAVSVLELAADSWAETQFGAARIIAHATPKTLD</sequence>
<dbReference type="InterPro" id="IPR013078">
    <property type="entry name" value="His_Pase_superF_clade-1"/>
</dbReference>
<reference evidence="1 2" key="1">
    <citation type="submission" date="2016-10" db="EMBL/GenBank/DDBJ databases">
        <authorList>
            <person name="de Groot N.N."/>
        </authorList>
    </citation>
    <scope>NUCLEOTIDE SEQUENCE [LARGE SCALE GENOMIC DNA]</scope>
    <source>
        <strain evidence="1 2">DSM 17890</strain>
    </source>
</reference>
<dbReference type="InterPro" id="IPR029033">
    <property type="entry name" value="His_PPase_superfam"/>
</dbReference>
<proteinExistence type="predicted"/>
<dbReference type="EMBL" id="FNMZ01000002">
    <property type="protein sequence ID" value="SDW72594.1"/>
    <property type="molecule type" value="Genomic_DNA"/>
</dbReference>
<evidence type="ECO:0000313" key="2">
    <source>
        <dbReference type="Proteomes" id="UP000199118"/>
    </source>
</evidence>
<gene>
    <name evidence="1" type="ORF">SAMN05444336_102191</name>
</gene>
<dbReference type="CDD" id="cd07067">
    <property type="entry name" value="HP_PGM_like"/>
    <property type="match status" value="1"/>
</dbReference>
<dbReference type="Pfam" id="PF00300">
    <property type="entry name" value="His_Phos_1"/>
    <property type="match status" value="1"/>
</dbReference>
<keyword evidence="2" id="KW-1185">Reference proteome</keyword>
<dbReference type="Proteomes" id="UP000199118">
    <property type="component" value="Unassembled WGS sequence"/>
</dbReference>
<protein>
    <submittedName>
        <fullName evidence="1">Phosphohistidine phosphatase</fullName>
    </submittedName>
</protein>
<name>A0A1H2VXA9_9RHOB</name>
<dbReference type="STRING" id="356660.SAMN05444336_102191"/>
<dbReference type="AlphaFoldDB" id="A0A1H2VXA9"/>
<dbReference type="RefSeq" id="WP_092680466.1">
    <property type="nucleotide sequence ID" value="NZ_FNMZ01000002.1"/>
</dbReference>
<dbReference type="OrthoDB" id="9810154at2"/>